<reference evidence="8 9" key="1">
    <citation type="submission" date="2014-04" db="EMBL/GenBank/DDBJ databases">
        <authorList>
            <consortium name="DOE Joint Genome Institute"/>
            <person name="Kuo A."/>
            <person name="Kohler A."/>
            <person name="Costa M.D."/>
            <person name="Nagy L.G."/>
            <person name="Floudas D."/>
            <person name="Copeland A."/>
            <person name="Barry K.W."/>
            <person name="Cichocki N."/>
            <person name="Veneault-Fourrey C."/>
            <person name="LaButti K."/>
            <person name="Lindquist E.A."/>
            <person name="Lipzen A."/>
            <person name="Lundell T."/>
            <person name="Morin E."/>
            <person name="Murat C."/>
            <person name="Sun H."/>
            <person name="Tunlid A."/>
            <person name="Henrissat B."/>
            <person name="Grigoriev I.V."/>
            <person name="Hibbett D.S."/>
            <person name="Martin F."/>
            <person name="Nordberg H.P."/>
            <person name="Cantor M.N."/>
            <person name="Hua S.X."/>
        </authorList>
    </citation>
    <scope>NUCLEOTIDE SEQUENCE [LARGE SCALE GENOMIC DNA]</scope>
    <source>
        <strain evidence="8 9">441</strain>
    </source>
</reference>
<keyword evidence="9" id="KW-1185">Reference proteome</keyword>
<dbReference type="Gene3D" id="3.40.50.300">
    <property type="entry name" value="P-loop containing nucleotide triphosphate hydrolases"/>
    <property type="match status" value="2"/>
</dbReference>
<evidence type="ECO:0000256" key="3">
    <source>
        <dbReference type="ARBA" id="ARBA00022806"/>
    </source>
</evidence>
<evidence type="ECO:0000313" key="8">
    <source>
        <dbReference type="EMBL" id="KIK18631.1"/>
    </source>
</evidence>
<name>A0A0C9YPT3_9AGAM</name>
<keyword evidence="4 5" id="KW-0067">ATP-binding</keyword>
<dbReference type="STRING" id="765257.A0A0C9YPT3"/>
<evidence type="ECO:0000256" key="1">
    <source>
        <dbReference type="ARBA" id="ARBA00022741"/>
    </source>
</evidence>
<dbReference type="InterPro" id="IPR039904">
    <property type="entry name" value="TRANK1"/>
</dbReference>
<evidence type="ECO:0000256" key="2">
    <source>
        <dbReference type="ARBA" id="ARBA00022801"/>
    </source>
</evidence>
<dbReference type="SUPFAM" id="SSF52540">
    <property type="entry name" value="P-loop containing nucleoside triphosphate hydrolases"/>
    <property type="match status" value="1"/>
</dbReference>
<protein>
    <recommendedName>
        <fullName evidence="7">UvrD-like helicase ATP-binding domain-containing protein</fullName>
    </recommendedName>
</protein>
<keyword evidence="3 5" id="KW-0347">Helicase</keyword>
<accession>A0A0C9YPT3</accession>
<proteinExistence type="predicted"/>
<dbReference type="GO" id="GO:0004386">
    <property type="term" value="F:helicase activity"/>
    <property type="evidence" value="ECO:0007669"/>
    <property type="project" value="UniProtKB-UniRule"/>
</dbReference>
<organism evidence="8 9">
    <name type="scientific">Pisolithus microcarpus 441</name>
    <dbReference type="NCBI Taxonomy" id="765257"/>
    <lineage>
        <taxon>Eukaryota</taxon>
        <taxon>Fungi</taxon>
        <taxon>Dikarya</taxon>
        <taxon>Basidiomycota</taxon>
        <taxon>Agaricomycotina</taxon>
        <taxon>Agaricomycetes</taxon>
        <taxon>Agaricomycetidae</taxon>
        <taxon>Boletales</taxon>
        <taxon>Sclerodermatineae</taxon>
        <taxon>Pisolithaceae</taxon>
        <taxon>Pisolithus</taxon>
    </lineage>
</organism>
<dbReference type="Proteomes" id="UP000054018">
    <property type="component" value="Unassembled WGS sequence"/>
</dbReference>
<evidence type="ECO:0000256" key="6">
    <source>
        <dbReference type="SAM" id="MobiDB-lite"/>
    </source>
</evidence>
<dbReference type="HOGENOM" id="CLU_001378_0_0_1"/>
<keyword evidence="2 5" id="KW-0378">Hydrolase</keyword>
<evidence type="ECO:0000313" key="9">
    <source>
        <dbReference type="Proteomes" id="UP000054018"/>
    </source>
</evidence>
<feature type="domain" description="UvrD-like helicase ATP-binding" evidence="7">
    <location>
        <begin position="483"/>
        <end position="868"/>
    </location>
</feature>
<dbReference type="GO" id="GO:0016787">
    <property type="term" value="F:hydrolase activity"/>
    <property type="evidence" value="ECO:0007669"/>
    <property type="project" value="UniProtKB-UniRule"/>
</dbReference>
<feature type="binding site" evidence="5">
    <location>
        <begin position="504"/>
        <end position="511"/>
    </location>
    <ligand>
        <name>ATP</name>
        <dbReference type="ChEBI" id="CHEBI:30616"/>
    </ligand>
</feature>
<sequence>MVHVVDLSMFAAERVADPVGLADALRRLELLLAVSNTDAAVAQIVRELLSVQSLFGFLISVWPSSKRLTDRIISAFPSDPALIHESFASDLLFGISHTLFSIPPDLLSNDLSRNIGESRQYVDNVLPILAMLCCADFTKESSAADSDPDLVDEDIPFFKQRVKRQRRKVKREAPPVNPAPFHKLGVPVPTTNEEAQRMAKEFAAELKSVLFFYLTALSSPELATPLKNAYIPLSDHTTNERPQIVVDPATAVVDTRSSAYPTVRPMKAALYFDNADGFGEWKVLIGTNATKKLREFRRNDGKKFRIVVKKIKELSNGQFSDDNQKRLDGSRSGVPIFEAKMQRDLRLVYQIDCVPDHDGESIGVGFMYTCLLGTREVIKIYEICTHTQLNRIWDAMNHHLSGKGKEYIQRCTFRNPPVHPGDKVYLPAVFPPEVPDVVVKPPSLVLGDQEMDQLHSLLVLDKYVTFSQALINGLVARKDVQHVFELTPHERKIVDCTTSCYVLGRSGTGKTTTMLFKMLGIQRAWQLQSAGSGMPRPRQIFVTKSPVLADKVEEYFVKLMDSLSLAVCTLEELAKLPSRNTDRGLVDNDDVPDSQSGIPQRYSELEDHHFPLFLTFDRLARMIAADMLDTDHPEAKRVAKLFIPSQDSELDSFVTYETFANTYWPRFPQPLTKGLDSWLVFGEIMGIIKGSEKSLEFDDGTLDKKTYCSLPSRSNPTFSGQRELVYTLFEAYSRLKRQRQHHDVADRTHAVLKILLGGTSFKGRQLDYLYVDEAQDNLLIDALRMFFTSNNQRLRLRFAVLRLLCNNPEGLFWAGDTAQTISAGSSFRFDDLKAFLYRIEVDHASHVVRERTITQPQSFQLAINYRSHGGIVNCAHSVIDLISHFWPNSIDQLQPEHGIVDGLKPVFFTGWDKDTVRYEQFLFGASGSHIEFGAQQCILVRDETAKEKLREQVGDIGVIMTLYESKGLEFNDVLLYNFFEDSNMDLSRWRVVLAAIDGVSESHNPSQLQAPCFERDESRYAGLKLLYVGITRARKNMWIVDKSDKAEPMRIFWTSRSLIQICTPETDVPRLAVSSTPEEWAESGRSLFHHKRYTQAMHCFGRADMPREVRIAEAYHFRELARATIGIALLTEQRRAFAKAADAFVTCGSEASGRQKLQYYRTAAECYIRAANDRKAADAYLNAEEYELAAKRYRKAGKFDKTVDVLKSHSEKMSRDCADELFTVCRLYYCSKDDEKRPSSLFSSFEEELEFLETYGLDVALVVLYESHGKYVEAAELHLSEDKPLDAIRVFLKDKTNQHAVRRAADILLECLWKHCSFGVAPKEFQNEIPKTLISLSHQLPLELLSLEVRNEIMMFQTVAAEELDRSVLEALAQFFMEQKDNAATLWCLNHVFARLPQLVSATLEEFALFLRKFYTYSHLLYTVASQNDPVGGRGIRKLFGITQLSDDQYVVQTGSFILPIPGAESTTEDERTNASQYTHGQITNALKERVRSYLRYQVKAETGLCNNAKVFSQCLLYSVNGSCNYAKCKQQHVPLSSLDSAQYNARVGIHLQQMRILQLVYSAFPEMREWNSIKGEIADWIAHLYEAFFPPFRAQGSLADLNWISIQGAHDGIQVMRNWVRGAIYSLEPRHSADFLTDILRLIKLSSTFGESDALQNANCVLRYRPRFLFRHPGRYIVEDMIESIQSSIGTSISAGILGLHHVIRNNLQVNLSVLCDCIEEVLGVYVITLRLKNNPGVDSLHDVVLPRSWLIGNSKFDARKDVKLVDHLLEDIQYLLEKLRSDRNLWLMHTNVTPVHRSIFIARIMLCLASYNCPPHWVSLKARISQMITHLRSNDPARLTPSIYRKYTEAMRDDYLRVVVAYDEKHAIPNLVHLVCKGTRLGTSRSVTGWRIEQVNYGRLDEIPLLLGSRLITARSSLRVEAPAFVPRSGILHQTKLAEDHIALPLGIEPNKPVEDVEDSSVDDDQAVPTVNATKEEESAARLIQQVYHQHCQKQKRRLERSTLEAERSAIFAACLKHAQAPAFPRGFYRLLYLGPLPHLLLALKKGISIATFVKATTKIPGLLLREGHERLEELGRQRSEISSTLKQGHELLRILSPDSQFHKNRDIGALKDAVLQVKEFLHRIPGGTRGAPEELNIAYKAIVTEKQVPQKKEKPSLNVEDLDLYEY</sequence>
<feature type="region of interest" description="Disordered" evidence="6">
    <location>
        <begin position="168"/>
        <end position="187"/>
    </location>
</feature>
<evidence type="ECO:0000259" key="7">
    <source>
        <dbReference type="PROSITE" id="PS51198"/>
    </source>
</evidence>
<evidence type="ECO:0000256" key="5">
    <source>
        <dbReference type="PROSITE-ProRule" id="PRU00560"/>
    </source>
</evidence>
<dbReference type="EMBL" id="KN833800">
    <property type="protein sequence ID" value="KIK18631.1"/>
    <property type="molecule type" value="Genomic_DNA"/>
</dbReference>
<dbReference type="PROSITE" id="PS51198">
    <property type="entry name" value="UVRD_HELICASE_ATP_BIND"/>
    <property type="match status" value="1"/>
</dbReference>
<gene>
    <name evidence="8" type="ORF">PISMIDRAFT_14200</name>
</gene>
<dbReference type="InterPro" id="IPR027417">
    <property type="entry name" value="P-loop_NTPase"/>
</dbReference>
<dbReference type="PANTHER" id="PTHR21529">
    <property type="entry name" value="MAMMARY TURMOR VIRUS RECEPTOR HOMOLOG 1, 2 MTVR1, 2"/>
    <property type="match status" value="1"/>
</dbReference>
<dbReference type="OrthoDB" id="3156807at2759"/>
<dbReference type="PANTHER" id="PTHR21529:SF4">
    <property type="entry name" value="TPR AND ANKYRIN REPEAT-CONTAINING PROTEIN 1"/>
    <property type="match status" value="1"/>
</dbReference>
<dbReference type="InterPro" id="IPR014016">
    <property type="entry name" value="UvrD-like_ATP-bd"/>
</dbReference>
<reference evidence="9" key="2">
    <citation type="submission" date="2015-01" db="EMBL/GenBank/DDBJ databases">
        <title>Evolutionary Origins and Diversification of the Mycorrhizal Mutualists.</title>
        <authorList>
            <consortium name="DOE Joint Genome Institute"/>
            <consortium name="Mycorrhizal Genomics Consortium"/>
            <person name="Kohler A."/>
            <person name="Kuo A."/>
            <person name="Nagy L.G."/>
            <person name="Floudas D."/>
            <person name="Copeland A."/>
            <person name="Barry K.W."/>
            <person name="Cichocki N."/>
            <person name="Veneault-Fourrey C."/>
            <person name="LaButti K."/>
            <person name="Lindquist E.A."/>
            <person name="Lipzen A."/>
            <person name="Lundell T."/>
            <person name="Morin E."/>
            <person name="Murat C."/>
            <person name="Riley R."/>
            <person name="Ohm R."/>
            <person name="Sun H."/>
            <person name="Tunlid A."/>
            <person name="Henrissat B."/>
            <person name="Grigoriev I.V."/>
            <person name="Hibbett D.S."/>
            <person name="Martin F."/>
        </authorList>
    </citation>
    <scope>NUCLEOTIDE SEQUENCE [LARGE SCALE GENOMIC DNA]</scope>
    <source>
        <strain evidence="9">441</strain>
    </source>
</reference>
<dbReference type="GO" id="GO:0005524">
    <property type="term" value="F:ATP binding"/>
    <property type="evidence" value="ECO:0007669"/>
    <property type="project" value="UniProtKB-UniRule"/>
</dbReference>
<keyword evidence="1 5" id="KW-0547">Nucleotide-binding</keyword>
<evidence type="ECO:0000256" key="4">
    <source>
        <dbReference type="ARBA" id="ARBA00022840"/>
    </source>
</evidence>